<evidence type="ECO:0000313" key="2">
    <source>
        <dbReference type="EMBL" id="QHT62151.1"/>
    </source>
</evidence>
<keyword evidence="3" id="KW-1185">Reference proteome</keyword>
<feature type="transmembrane region" description="Helical" evidence="1">
    <location>
        <begin position="128"/>
        <end position="148"/>
    </location>
</feature>
<feature type="transmembrane region" description="Helical" evidence="1">
    <location>
        <begin position="216"/>
        <end position="237"/>
    </location>
</feature>
<sequence>MRCSASSTAWTTSTTGISKEAGPLIETTARRDGFLGRLSRLWGRFHPAAGETDALEPRTASPFWVIVQKEFGDHMRSWRFGILIGIITLACIGSIYAAITALKDGVKTQDTDTSFLFLQMFTASDGTLPTFATFVSFLGPLMGIALGFDAINSERGKGTLSRLLSQPIYRDDFIRAKFTASLLLIAVVLFALGFLVMGLGLFTIGYPPTPEEVLRVVLFLVIGVIYVGFWLNLSMLLSIRFRQAATSALSGIALWIFFSVFYGMIMGIVDKATSPPETSALGILLRHANMMLLLNRLSPSYLFTETTSTMLTPGIRSLGPLTTEQVVGAIASPLPLAQSLLLCWPQLVGLLAATILCFGLSYLLFMRQEIRSRA</sequence>
<feature type="transmembrane region" description="Helical" evidence="1">
    <location>
        <begin position="78"/>
        <end position="99"/>
    </location>
</feature>
<feature type="transmembrane region" description="Helical" evidence="1">
    <location>
        <begin position="344"/>
        <end position="365"/>
    </location>
</feature>
<dbReference type="Pfam" id="PF12679">
    <property type="entry name" value="ABC2_membrane_2"/>
    <property type="match status" value="1"/>
</dbReference>
<dbReference type="KEGG" id="plyc:GXP70_20650"/>
<keyword evidence="1" id="KW-0472">Membrane</keyword>
<protein>
    <submittedName>
        <fullName evidence="2">ABC transporter permease</fullName>
    </submittedName>
</protein>
<reference evidence="2 3" key="1">
    <citation type="submission" date="2020-01" db="EMBL/GenBank/DDBJ databases">
        <title>Paenibacillus sp. nov., isolated from tomato rhizosphere.</title>
        <authorList>
            <person name="Weon H.-Y."/>
            <person name="Lee S.A."/>
        </authorList>
    </citation>
    <scope>NUCLEOTIDE SEQUENCE [LARGE SCALE GENOMIC DNA]</scope>
    <source>
        <strain evidence="2 3">12200R-189</strain>
    </source>
</reference>
<evidence type="ECO:0000256" key="1">
    <source>
        <dbReference type="SAM" id="Phobius"/>
    </source>
</evidence>
<dbReference type="PANTHER" id="PTHR43471:SF14">
    <property type="entry name" value="ABC-2 TYPE TRANSPORT SYSTEM PERMEASE PROTEIN"/>
    <property type="match status" value="1"/>
</dbReference>
<dbReference type="GO" id="GO:0140359">
    <property type="term" value="F:ABC-type transporter activity"/>
    <property type="evidence" value="ECO:0007669"/>
    <property type="project" value="InterPro"/>
</dbReference>
<dbReference type="Proteomes" id="UP000476064">
    <property type="component" value="Chromosome"/>
</dbReference>
<organism evidence="2 3">
    <name type="scientific">Paenibacillus lycopersici</name>
    <dbReference type="NCBI Taxonomy" id="2704462"/>
    <lineage>
        <taxon>Bacteria</taxon>
        <taxon>Bacillati</taxon>
        <taxon>Bacillota</taxon>
        <taxon>Bacilli</taxon>
        <taxon>Bacillales</taxon>
        <taxon>Paenibacillaceae</taxon>
        <taxon>Paenibacillus</taxon>
    </lineage>
</organism>
<keyword evidence="1" id="KW-1133">Transmembrane helix</keyword>
<proteinExistence type="predicted"/>
<dbReference type="GO" id="GO:0005886">
    <property type="term" value="C:plasma membrane"/>
    <property type="evidence" value="ECO:0007669"/>
    <property type="project" value="UniProtKB-SubCell"/>
</dbReference>
<dbReference type="EMBL" id="CP048209">
    <property type="protein sequence ID" value="QHT62151.1"/>
    <property type="molecule type" value="Genomic_DNA"/>
</dbReference>
<evidence type="ECO:0000313" key="3">
    <source>
        <dbReference type="Proteomes" id="UP000476064"/>
    </source>
</evidence>
<keyword evidence="1" id="KW-0812">Transmembrane</keyword>
<dbReference type="AlphaFoldDB" id="A0A6C0G345"/>
<gene>
    <name evidence="2" type="ORF">GXP70_20650</name>
</gene>
<accession>A0A6C0G345</accession>
<dbReference type="PANTHER" id="PTHR43471">
    <property type="entry name" value="ABC TRANSPORTER PERMEASE"/>
    <property type="match status" value="1"/>
</dbReference>
<feature type="transmembrane region" description="Helical" evidence="1">
    <location>
        <begin position="180"/>
        <end position="204"/>
    </location>
</feature>
<feature type="transmembrane region" description="Helical" evidence="1">
    <location>
        <begin position="249"/>
        <end position="269"/>
    </location>
</feature>
<name>A0A6C0G345_9BACL</name>